<proteinExistence type="predicted"/>
<evidence type="ECO:0000313" key="4">
    <source>
        <dbReference type="EMBL" id="GIT96609.1"/>
    </source>
</evidence>
<evidence type="ECO:0000313" key="5">
    <source>
        <dbReference type="Proteomes" id="UP000786693"/>
    </source>
</evidence>
<comment type="caution">
    <text evidence="4">The sequence shown here is derived from an EMBL/GenBank/DDBJ whole genome shotgun (WGS) entry which is preliminary data.</text>
</comment>
<feature type="region of interest" description="Disordered" evidence="3">
    <location>
        <begin position="168"/>
        <end position="287"/>
    </location>
</feature>
<sequence>MRNWETQMPTITSTLTVFRVEGVTAQSLGGTTIAAGTQLSAVTLTAIDPIDVTRTDRVQELDAAVLTGASIRTFLGGFSSTAEPSEVVTLLIDGVEVAQRVPDLSVIVPQGPGGEDVATDGGALARPLFFEIDGTLFLVPSDRRADVSGVTEITTTVTLAEPSFDEEISVVGGSGPAPVDPVDPDPVDPNPVDPDPVDPDPVDPAPAPTNVINGTGGRDVLSGTRDADEINGGRGRDDLFGRGGDDVLNGGGGSDDLRGGGGNDALNGGGGRDELRGGGGDDVLDGGRGNDLLIGGRGADTFVFETGDGDDVVRGFGGDDVIDVSAIASLGNFSDVEAALTQTRAGASLDLGNGDSVLLAGTSVDSLSAEDFLF</sequence>
<dbReference type="PROSITE" id="PS00330">
    <property type="entry name" value="HEMOLYSIN_CALCIUM"/>
    <property type="match status" value="3"/>
</dbReference>
<dbReference type="InterPro" id="IPR011049">
    <property type="entry name" value="Serralysin-like_metalloprot_C"/>
</dbReference>
<organism evidence="4 5">
    <name type="scientific">Jannaschia pagri</name>
    <dbReference type="NCBI Taxonomy" id="2829797"/>
    <lineage>
        <taxon>Bacteria</taxon>
        <taxon>Pseudomonadati</taxon>
        <taxon>Pseudomonadota</taxon>
        <taxon>Alphaproteobacteria</taxon>
        <taxon>Rhodobacterales</taxon>
        <taxon>Roseobacteraceae</taxon>
        <taxon>Jannaschia</taxon>
    </lineage>
</organism>
<protein>
    <recommendedName>
        <fullName evidence="6">Hemolysin-type calcium-binding repeat-containing protein</fullName>
    </recommendedName>
</protein>
<dbReference type="InterPro" id="IPR050557">
    <property type="entry name" value="RTX_toxin/Mannuronan_C5-epim"/>
</dbReference>
<evidence type="ECO:0000256" key="2">
    <source>
        <dbReference type="ARBA" id="ARBA00022525"/>
    </source>
</evidence>
<accession>A0ABQ4NQB7</accession>
<dbReference type="SUPFAM" id="SSF51120">
    <property type="entry name" value="beta-Roll"/>
    <property type="match status" value="1"/>
</dbReference>
<feature type="compositionally biased region" description="Gly residues" evidence="3">
    <location>
        <begin position="249"/>
        <end position="270"/>
    </location>
</feature>
<keyword evidence="5" id="KW-1185">Reference proteome</keyword>
<evidence type="ECO:0000256" key="3">
    <source>
        <dbReference type="SAM" id="MobiDB-lite"/>
    </source>
</evidence>
<evidence type="ECO:0008006" key="6">
    <source>
        <dbReference type="Google" id="ProtNLM"/>
    </source>
</evidence>
<dbReference type="PRINTS" id="PR00313">
    <property type="entry name" value="CABNDNGRPT"/>
</dbReference>
<dbReference type="PANTHER" id="PTHR38340:SF1">
    <property type="entry name" value="S-LAYER PROTEIN"/>
    <property type="match status" value="1"/>
</dbReference>
<dbReference type="Gene3D" id="2.150.10.10">
    <property type="entry name" value="Serralysin-like metalloprotease, C-terminal"/>
    <property type="match status" value="2"/>
</dbReference>
<dbReference type="PANTHER" id="PTHR38340">
    <property type="entry name" value="S-LAYER PROTEIN"/>
    <property type="match status" value="1"/>
</dbReference>
<comment type="subcellular location">
    <subcellularLocation>
        <location evidence="1">Secreted</location>
    </subcellularLocation>
</comment>
<feature type="compositionally biased region" description="Gly residues" evidence="3">
    <location>
        <begin position="277"/>
        <end position="287"/>
    </location>
</feature>
<keyword evidence="2" id="KW-0964">Secreted</keyword>
<dbReference type="EMBL" id="BPFH01000007">
    <property type="protein sequence ID" value="GIT96609.1"/>
    <property type="molecule type" value="Genomic_DNA"/>
</dbReference>
<name>A0ABQ4NQB7_9RHOB</name>
<dbReference type="Proteomes" id="UP000786693">
    <property type="component" value="Unassembled WGS sequence"/>
</dbReference>
<feature type="compositionally biased region" description="Basic and acidic residues" evidence="3">
    <location>
        <begin position="234"/>
        <end position="245"/>
    </location>
</feature>
<gene>
    <name evidence="4" type="ORF">JANAI62_32320</name>
</gene>
<dbReference type="Pfam" id="PF00353">
    <property type="entry name" value="HemolysinCabind"/>
    <property type="match status" value="3"/>
</dbReference>
<reference evidence="4 5" key="1">
    <citation type="submission" date="2021-05" db="EMBL/GenBank/DDBJ databases">
        <title>Bacteria Genome sequencing.</title>
        <authorList>
            <person name="Takabe Y."/>
            <person name="Nakajima Y."/>
            <person name="Suzuki S."/>
            <person name="Shiozaki T."/>
        </authorList>
    </citation>
    <scope>NUCLEOTIDE SEQUENCE [LARGE SCALE GENOMIC DNA]</scope>
    <source>
        <strain evidence="4 5">AI_62</strain>
    </source>
</reference>
<dbReference type="InterPro" id="IPR018511">
    <property type="entry name" value="Hemolysin-typ_Ca-bd_CS"/>
</dbReference>
<evidence type="ECO:0000256" key="1">
    <source>
        <dbReference type="ARBA" id="ARBA00004613"/>
    </source>
</evidence>
<dbReference type="InterPro" id="IPR001343">
    <property type="entry name" value="Hemolysn_Ca-bd"/>
</dbReference>